<name>A0A0F3GRL8_9BACT</name>
<organism evidence="1 2">
    <name type="scientific">Candidatus Magnetobacterium bavaricum</name>
    <dbReference type="NCBI Taxonomy" id="29290"/>
    <lineage>
        <taxon>Bacteria</taxon>
        <taxon>Pseudomonadati</taxon>
        <taxon>Nitrospirota</taxon>
        <taxon>Thermodesulfovibrionia</taxon>
        <taxon>Thermodesulfovibrionales</taxon>
        <taxon>Candidatus Magnetobacteriaceae</taxon>
        <taxon>Candidatus Magnetobacterium</taxon>
    </lineage>
</organism>
<dbReference type="Proteomes" id="UP000033423">
    <property type="component" value="Unassembled WGS sequence"/>
</dbReference>
<evidence type="ECO:0000313" key="1">
    <source>
        <dbReference type="EMBL" id="KJU84599.1"/>
    </source>
</evidence>
<dbReference type="AlphaFoldDB" id="A0A0F3GRL8"/>
<comment type="caution">
    <text evidence="1">The sequence shown here is derived from an EMBL/GenBank/DDBJ whole genome shotgun (WGS) entry which is preliminary data.</text>
</comment>
<proteinExistence type="predicted"/>
<evidence type="ECO:0000313" key="2">
    <source>
        <dbReference type="Proteomes" id="UP000033423"/>
    </source>
</evidence>
<protein>
    <submittedName>
        <fullName evidence="1">Uncharacterized protein</fullName>
    </submittedName>
</protein>
<gene>
    <name evidence="1" type="ORF">MBAV_003205</name>
</gene>
<reference evidence="1 2" key="1">
    <citation type="submission" date="2015-02" db="EMBL/GenBank/DDBJ databases">
        <title>Single-cell genomics of uncultivated deep-branching MTB reveals a conserved set of magnetosome genes.</title>
        <authorList>
            <person name="Kolinko S."/>
            <person name="Richter M."/>
            <person name="Glockner F.O."/>
            <person name="Brachmann A."/>
            <person name="Schuler D."/>
        </authorList>
    </citation>
    <scope>NUCLEOTIDE SEQUENCE [LARGE SCALE GENOMIC DNA]</scope>
    <source>
        <strain evidence="1">TM-1</strain>
    </source>
</reference>
<accession>A0A0F3GRL8</accession>
<sequence length="52" mass="5855">MYFVFNPSCYAERQKKVYSGLIYAVKHVLWPRHYGASRGLVGGLSRGEAPPP</sequence>
<keyword evidence="2" id="KW-1185">Reference proteome</keyword>
<dbReference type="EMBL" id="LACI01001374">
    <property type="protein sequence ID" value="KJU84599.1"/>
    <property type="molecule type" value="Genomic_DNA"/>
</dbReference>